<dbReference type="Proteomes" id="UP000789396">
    <property type="component" value="Unassembled WGS sequence"/>
</dbReference>
<proteinExistence type="predicted"/>
<dbReference type="OrthoDB" id="2417401at2759"/>
<dbReference type="InterPro" id="IPR018289">
    <property type="entry name" value="MULE_transposase_dom"/>
</dbReference>
<accession>A0A9N9KD04</accession>
<gene>
    <name evidence="2" type="ORF">RFULGI_LOCUS19731</name>
</gene>
<keyword evidence="3" id="KW-1185">Reference proteome</keyword>
<reference evidence="2" key="1">
    <citation type="submission" date="2021-06" db="EMBL/GenBank/DDBJ databases">
        <authorList>
            <person name="Kallberg Y."/>
            <person name="Tangrot J."/>
            <person name="Rosling A."/>
        </authorList>
    </citation>
    <scope>NUCLEOTIDE SEQUENCE</scope>
    <source>
        <strain evidence="2">IN212</strain>
    </source>
</reference>
<name>A0A9N9KD04_9GLOM</name>
<dbReference type="Pfam" id="PF10551">
    <property type="entry name" value="MULE"/>
    <property type="match status" value="1"/>
</dbReference>
<evidence type="ECO:0000259" key="1">
    <source>
        <dbReference type="Pfam" id="PF10551"/>
    </source>
</evidence>
<evidence type="ECO:0000313" key="2">
    <source>
        <dbReference type="EMBL" id="CAG8822016.1"/>
    </source>
</evidence>
<protein>
    <submittedName>
        <fullName evidence="2">12713_t:CDS:1</fullName>
    </submittedName>
</protein>
<sequence>AQAFINDETQESYEWMLQQTLDTTDLEPQVILTDMDPAIDAACQNIYNNAYQ</sequence>
<dbReference type="EMBL" id="CAJVPZ010101483">
    <property type="protein sequence ID" value="CAG8822016.1"/>
    <property type="molecule type" value="Genomic_DNA"/>
</dbReference>
<organism evidence="2 3">
    <name type="scientific">Racocetra fulgida</name>
    <dbReference type="NCBI Taxonomy" id="60492"/>
    <lineage>
        <taxon>Eukaryota</taxon>
        <taxon>Fungi</taxon>
        <taxon>Fungi incertae sedis</taxon>
        <taxon>Mucoromycota</taxon>
        <taxon>Glomeromycotina</taxon>
        <taxon>Glomeromycetes</taxon>
        <taxon>Diversisporales</taxon>
        <taxon>Gigasporaceae</taxon>
        <taxon>Racocetra</taxon>
    </lineage>
</organism>
<evidence type="ECO:0000313" key="3">
    <source>
        <dbReference type="Proteomes" id="UP000789396"/>
    </source>
</evidence>
<feature type="non-terminal residue" evidence="2">
    <location>
        <position position="52"/>
    </location>
</feature>
<feature type="non-terminal residue" evidence="2">
    <location>
        <position position="1"/>
    </location>
</feature>
<dbReference type="AlphaFoldDB" id="A0A9N9KD04"/>
<feature type="domain" description="MULE transposase" evidence="1">
    <location>
        <begin position="2"/>
        <end position="50"/>
    </location>
</feature>
<comment type="caution">
    <text evidence="2">The sequence shown here is derived from an EMBL/GenBank/DDBJ whole genome shotgun (WGS) entry which is preliminary data.</text>
</comment>